<evidence type="ECO:0000313" key="7">
    <source>
        <dbReference type="Proteomes" id="UP001153714"/>
    </source>
</evidence>
<evidence type="ECO:0008006" key="8">
    <source>
        <dbReference type="Google" id="ProtNLM"/>
    </source>
</evidence>
<evidence type="ECO:0000256" key="3">
    <source>
        <dbReference type="ARBA" id="ARBA00022989"/>
    </source>
</evidence>
<dbReference type="InterPro" id="IPR005828">
    <property type="entry name" value="MFS_sugar_transport-like"/>
</dbReference>
<dbReference type="AlphaFoldDB" id="A0A9P0C724"/>
<reference evidence="6" key="1">
    <citation type="submission" date="2021-12" db="EMBL/GenBank/DDBJ databases">
        <authorList>
            <person name="King R."/>
        </authorList>
    </citation>
    <scope>NUCLEOTIDE SEQUENCE</scope>
</reference>
<keyword evidence="2 5" id="KW-0812">Transmembrane</keyword>
<dbReference type="EMBL" id="OU893336">
    <property type="protein sequence ID" value="CAH0760109.1"/>
    <property type="molecule type" value="Genomic_DNA"/>
</dbReference>
<gene>
    <name evidence="6" type="ORF">DIATSA_LOCUS10336</name>
</gene>
<evidence type="ECO:0000256" key="5">
    <source>
        <dbReference type="SAM" id="Phobius"/>
    </source>
</evidence>
<dbReference type="GO" id="GO:0022857">
    <property type="term" value="F:transmembrane transporter activity"/>
    <property type="evidence" value="ECO:0007669"/>
    <property type="project" value="InterPro"/>
</dbReference>
<organism evidence="6 7">
    <name type="scientific">Diatraea saccharalis</name>
    <name type="common">sugarcane borer</name>
    <dbReference type="NCBI Taxonomy" id="40085"/>
    <lineage>
        <taxon>Eukaryota</taxon>
        <taxon>Metazoa</taxon>
        <taxon>Ecdysozoa</taxon>
        <taxon>Arthropoda</taxon>
        <taxon>Hexapoda</taxon>
        <taxon>Insecta</taxon>
        <taxon>Pterygota</taxon>
        <taxon>Neoptera</taxon>
        <taxon>Endopterygota</taxon>
        <taxon>Lepidoptera</taxon>
        <taxon>Glossata</taxon>
        <taxon>Ditrysia</taxon>
        <taxon>Pyraloidea</taxon>
        <taxon>Crambidae</taxon>
        <taxon>Crambinae</taxon>
        <taxon>Diatraea</taxon>
    </lineage>
</organism>
<dbReference type="PANTHER" id="PTHR48021">
    <property type="match status" value="1"/>
</dbReference>
<evidence type="ECO:0000313" key="6">
    <source>
        <dbReference type="EMBL" id="CAH0760109.1"/>
    </source>
</evidence>
<dbReference type="Pfam" id="PF00083">
    <property type="entry name" value="Sugar_tr"/>
    <property type="match status" value="1"/>
</dbReference>
<proteinExistence type="predicted"/>
<sequence length="154" mass="17358">MAWGLITFSNRVEIILAALFLAGISSSIFLVIPIYISEFCNESIRGTLTSGALVFLRLGILVSYMIGGLLSYDAMAYVCLTLSVITLLLLMFLKESPMLLMKKGMEEEARKSIEFYTNSKPDSKEVLQEIIKIKRALYPEECGNVKHYNHSYNK</sequence>
<accession>A0A9P0C724</accession>
<comment type="subcellular location">
    <subcellularLocation>
        <location evidence="1">Membrane</location>
    </subcellularLocation>
</comment>
<dbReference type="PANTHER" id="PTHR48021:SF33">
    <property type="entry name" value="AT22075P-RELATED"/>
    <property type="match status" value="1"/>
</dbReference>
<reference evidence="6" key="2">
    <citation type="submission" date="2022-10" db="EMBL/GenBank/DDBJ databases">
        <authorList>
            <consortium name="ENA_rothamsted_submissions"/>
            <consortium name="culmorum"/>
            <person name="King R."/>
        </authorList>
    </citation>
    <scope>NUCLEOTIDE SEQUENCE</scope>
</reference>
<feature type="transmembrane region" description="Helical" evidence="5">
    <location>
        <begin position="74"/>
        <end position="93"/>
    </location>
</feature>
<evidence type="ECO:0000256" key="4">
    <source>
        <dbReference type="ARBA" id="ARBA00023136"/>
    </source>
</evidence>
<protein>
    <recommendedName>
        <fullName evidence="8">Major facilitator superfamily (MFS) profile domain-containing protein</fullName>
    </recommendedName>
</protein>
<name>A0A9P0C724_9NEOP</name>
<keyword evidence="7" id="KW-1185">Reference proteome</keyword>
<evidence type="ECO:0000256" key="1">
    <source>
        <dbReference type="ARBA" id="ARBA00004370"/>
    </source>
</evidence>
<feature type="transmembrane region" description="Helical" evidence="5">
    <location>
        <begin position="48"/>
        <end position="68"/>
    </location>
</feature>
<dbReference type="GO" id="GO:0016020">
    <property type="term" value="C:membrane"/>
    <property type="evidence" value="ECO:0007669"/>
    <property type="project" value="UniProtKB-SubCell"/>
</dbReference>
<evidence type="ECO:0000256" key="2">
    <source>
        <dbReference type="ARBA" id="ARBA00022692"/>
    </source>
</evidence>
<dbReference type="InterPro" id="IPR036259">
    <property type="entry name" value="MFS_trans_sf"/>
</dbReference>
<dbReference type="InterPro" id="IPR050549">
    <property type="entry name" value="MFS_Trehalose_Transporter"/>
</dbReference>
<feature type="transmembrane region" description="Helical" evidence="5">
    <location>
        <begin position="14"/>
        <end position="36"/>
    </location>
</feature>
<keyword evidence="3 5" id="KW-1133">Transmembrane helix</keyword>
<dbReference type="SUPFAM" id="SSF103473">
    <property type="entry name" value="MFS general substrate transporter"/>
    <property type="match status" value="1"/>
</dbReference>
<dbReference type="Proteomes" id="UP001153714">
    <property type="component" value="Chromosome 5"/>
</dbReference>
<keyword evidence="4 5" id="KW-0472">Membrane</keyword>
<dbReference type="OrthoDB" id="8120565at2759"/>
<dbReference type="Gene3D" id="1.20.1250.20">
    <property type="entry name" value="MFS general substrate transporter like domains"/>
    <property type="match status" value="1"/>
</dbReference>